<dbReference type="RefSeq" id="WP_173766263.1">
    <property type="nucleotide sequence ID" value="NZ_CP048836.1"/>
</dbReference>
<evidence type="ECO:0000313" key="3">
    <source>
        <dbReference type="Proteomes" id="UP000501991"/>
    </source>
</evidence>
<dbReference type="Pfam" id="PF12146">
    <property type="entry name" value="Hydrolase_4"/>
    <property type="match status" value="1"/>
</dbReference>
<dbReference type="EMBL" id="CP048836">
    <property type="protein sequence ID" value="QID18528.1"/>
    <property type="molecule type" value="Genomic_DNA"/>
</dbReference>
<dbReference type="InterPro" id="IPR029058">
    <property type="entry name" value="AB_hydrolase_fold"/>
</dbReference>
<dbReference type="InterPro" id="IPR022742">
    <property type="entry name" value="Hydrolase_4"/>
</dbReference>
<dbReference type="SUPFAM" id="SSF53474">
    <property type="entry name" value="alpha/beta-Hydrolases"/>
    <property type="match status" value="1"/>
</dbReference>
<keyword evidence="3" id="KW-1185">Reference proteome</keyword>
<evidence type="ECO:0000313" key="2">
    <source>
        <dbReference type="EMBL" id="QID18528.1"/>
    </source>
</evidence>
<evidence type="ECO:0000259" key="1">
    <source>
        <dbReference type="Pfam" id="PF12146"/>
    </source>
</evidence>
<protein>
    <submittedName>
        <fullName evidence="2">Hydrolase 1, exosortase A system-associated</fullName>
    </submittedName>
</protein>
<organism evidence="2 3">
    <name type="scientific">Nitrogeniibacter mangrovi</name>
    <dbReference type="NCBI Taxonomy" id="2016596"/>
    <lineage>
        <taxon>Bacteria</taxon>
        <taxon>Pseudomonadati</taxon>
        <taxon>Pseudomonadota</taxon>
        <taxon>Betaproteobacteria</taxon>
        <taxon>Rhodocyclales</taxon>
        <taxon>Zoogloeaceae</taxon>
        <taxon>Nitrogeniibacter</taxon>
    </lineage>
</organism>
<proteinExistence type="predicted"/>
<dbReference type="KEGG" id="azq:G3580_13345"/>
<keyword evidence="2" id="KW-0378">Hydrolase</keyword>
<dbReference type="GO" id="GO:0016787">
    <property type="term" value="F:hydrolase activity"/>
    <property type="evidence" value="ECO:0007669"/>
    <property type="project" value="UniProtKB-KW"/>
</dbReference>
<gene>
    <name evidence="2" type="ORF">G3580_13345</name>
</gene>
<name>A0A6C1B720_9RHOO</name>
<dbReference type="NCBIfam" id="TIGR03100">
    <property type="entry name" value="hydr1_PEP"/>
    <property type="match status" value="1"/>
</dbReference>
<feature type="domain" description="Serine aminopeptidase S33" evidence="1">
    <location>
        <begin position="29"/>
        <end position="143"/>
    </location>
</feature>
<reference evidence="2 3" key="1">
    <citation type="submission" date="2020-02" db="EMBL/GenBank/DDBJ databases">
        <title>Nitrogenibacter mangrovi gen. nov., sp. nov. isolated from mangrove sediment, a denitrifying betaproteobacterium.</title>
        <authorList>
            <person name="Liao H."/>
            <person name="Tian Y."/>
        </authorList>
    </citation>
    <scope>NUCLEOTIDE SEQUENCE [LARGE SCALE GENOMIC DNA]</scope>
    <source>
        <strain evidence="2 3">M9-3-2</strain>
    </source>
</reference>
<dbReference type="Proteomes" id="UP000501991">
    <property type="component" value="Chromosome"/>
</dbReference>
<dbReference type="Gene3D" id="3.40.50.1820">
    <property type="entry name" value="alpha/beta hydrolase"/>
    <property type="match status" value="1"/>
</dbReference>
<dbReference type="InterPro" id="IPR017531">
    <property type="entry name" value="Hydrolase-1_PEP"/>
</dbReference>
<sequence>MSATETPIVIECDGAELIGMMHVPAEIKTRGVVAIVAGGPQYRGGVGRLQVQLARQLAAAGTPVLRFDYRGLGDSEGTFRGFQDVEPDLRAAIDAFLSRVPQMKEVVLWGGCDAAAAIMINAWKYPAVTGLMVGNPWVHTEETGDAVTVKHHYAKRIRDKDFWLKLLRGQYNPFPALLTIGRALWARARKRLSAHKASAGGPAQRDERHLPFVTRMRLGMSRFGGDVLLLMSGRSLVSKEFDELVGSDASWQQAMATPRHLARHDMPDADQTYSSVASRREVIAIARQWLHDPHASLNASQTQE</sequence>
<dbReference type="AlphaFoldDB" id="A0A6C1B720"/>
<accession>A0A6C1B720</accession>